<proteinExistence type="predicted"/>
<protein>
    <submittedName>
        <fullName evidence="3">N-carbamoylsarcosine amidase</fullName>
        <ecNumber evidence="3">3.5.1.59</ecNumber>
    </submittedName>
</protein>
<gene>
    <name evidence="3" type="ORF">AVDCRST_MAG25-3666</name>
</gene>
<dbReference type="GO" id="GO:0050127">
    <property type="term" value="F:N-carbamoylsarcosine amidase activity"/>
    <property type="evidence" value="ECO:0007669"/>
    <property type="project" value="UniProtKB-EC"/>
</dbReference>
<organism evidence="3">
    <name type="scientific">uncultured Rubrobacteraceae bacterium</name>
    <dbReference type="NCBI Taxonomy" id="349277"/>
    <lineage>
        <taxon>Bacteria</taxon>
        <taxon>Bacillati</taxon>
        <taxon>Actinomycetota</taxon>
        <taxon>Rubrobacteria</taxon>
        <taxon>Rubrobacterales</taxon>
        <taxon>Rubrobacteraceae</taxon>
        <taxon>environmental samples</taxon>
    </lineage>
</organism>
<evidence type="ECO:0000256" key="1">
    <source>
        <dbReference type="ARBA" id="ARBA00022801"/>
    </source>
</evidence>
<sequence length="215" mass="22993">MSDENTREIYERARLGGSVALGKHPAVLVVDLSRGFTDPAASLGSDLTAVVEATNRLLAVAREGGLPVIFTTIGFEPNLKDGSLWLQKVPSLGELQVGGEWVEIDPRLGRREEETVILKKGASAFFGTNLPSVLVSQGVDSVVLCGATTSGCIRATAVDLLQYGYPTLVPQECVGDRARGPHEANLVDIQAKYADVVPLEDALSYMEGISKEKIR</sequence>
<evidence type="ECO:0000259" key="2">
    <source>
        <dbReference type="Pfam" id="PF00857"/>
    </source>
</evidence>
<dbReference type="Gene3D" id="3.40.50.850">
    <property type="entry name" value="Isochorismatase-like"/>
    <property type="match status" value="1"/>
</dbReference>
<evidence type="ECO:0000313" key="3">
    <source>
        <dbReference type="EMBL" id="CAA9496430.1"/>
    </source>
</evidence>
<dbReference type="SUPFAM" id="SSF52499">
    <property type="entry name" value="Isochorismatase-like hydrolases"/>
    <property type="match status" value="1"/>
</dbReference>
<dbReference type="PANTHER" id="PTHR43540">
    <property type="entry name" value="PEROXYUREIDOACRYLATE/UREIDOACRYLATE AMIDOHYDROLASE-RELATED"/>
    <property type="match status" value="1"/>
</dbReference>
<reference evidence="3" key="1">
    <citation type="submission" date="2020-02" db="EMBL/GenBank/DDBJ databases">
        <authorList>
            <person name="Meier V. D."/>
        </authorList>
    </citation>
    <scope>NUCLEOTIDE SEQUENCE</scope>
    <source>
        <strain evidence="3">AVDCRST_MAG25</strain>
    </source>
</reference>
<name>A0A6J4SE48_9ACTN</name>
<dbReference type="AlphaFoldDB" id="A0A6J4SE48"/>
<dbReference type="Pfam" id="PF00857">
    <property type="entry name" value="Isochorismatase"/>
    <property type="match status" value="1"/>
</dbReference>
<feature type="domain" description="Isochorismatase-like" evidence="2">
    <location>
        <begin position="26"/>
        <end position="200"/>
    </location>
</feature>
<dbReference type="InterPro" id="IPR050272">
    <property type="entry name" value="Isochorismatase-like_hydrls"/>
</dbReference>
<dbReference type="PANTHER" id="PTHR43540:SF1">
    <property type="entry name" value="ISOCHORISMATASE HYDROLASE"/>
    <property type="match status" value="1"/>
</dbReference>
<keyword evidence="1 3" id="KW-0378">Hydrolase</keyword>
<dbReference type="InterPro" id="IPR036380">
    <property type="entry name" value="Isochorismatase-like_sf"/>
</dbReference>
<dbReference type="InterPro" id="IPR000868">
    <property type="entry name" value="Isochorismatase-like_dom"/>
</dbReference>
<accession>A0A6J4SE48</accession>
<dbReference type="EMBL" id="CADCVI010000252">
    <property type="protein sequence ID" value="CAA9496430.1"/>
    <property type="molecule type" value="Genomic_DNA"/>
</dbReference>
<dbReference type="EC" id="3.5.1.59" evidence="3"/>